<evidence type="ECO:0000256" key="3">
    <source>
        <dbReference type="ARBA" id="ARBA00022555"/>
    </source>
</evidence>
<dbReference type="FunFam" id="3.40.50.620:FF:000053">
    <property type="entry name" value="Probable tRNA sulfurtransferase"/>
    <property type="match status" value="1"/>
</dbReference>
<dbReference type="PROSITE" id="PS51165">
    <property type="entry name" value="THUMP"/>
    <property type="match status" value="1"/>
</dbReference>
<dbReference type="HAMAP" id="MF_00021">
    <property type="entry name" value="ThiI"/>
    <property type="match status" value="1"/>
</dbReference>
<reference evidence="21" key="1">
    <citation type="submission" date="2016-10" db="EMBL/GenBank/DDBJ databases">
        <authorList>
            <person name="Beylefeld A."/>
            <person name="Abolnik C."/>
        </authorList>
    </citation>
    <scope>NUCLEOTIDE SEQUENCE [LARGE SCALE GENOMIC DNA]</scope>
    <source>
        <strain evidence="21">B359_6</strain>
    </source>
</reference>
<dbReference type="InterPro" id="IPR004114">
    <property type="entry name" value="THUMP_dom"/>
</dbReference>
<evidence type="ECO:0000256" key="1">
    <source>
        <dbReference type="ARBA" id="ARBA00004496"/>
    </source>
</evidence>
<comment type="subcellular location">
    <subcellularLocation>
        <location evidence="1 18">Cytoplasm</location>
    </subcellularLocation>
</comment>
<evidence type="ECO:0000259" key="19">
    <source>
        <dbReference type="PROSITE" id="PS51165"/>
    </source>
</evidence>
<dbReference type="GO" id="GO:0140741">
    <property type="term" value="F:tRNA-uracil-4 sulfurtransferase activity"/>
    <property type="evidence" value="ECO:0007669"/>
    <property type="project" value="UniProtKB-EC"/>
</dbReference>
<dbReference type="GO" id="GO:0004810">
    <property type="term" value="F:CCA tRNA nucleotidyltransferase activity"/>
    <property type="evidence" value="ECO:0007669"/>
    <property type="project" value="InterPro"/>
</dbReference>
<dbReference type="GO" id="GO:0009228">
    <property type="term" value="P:thiamine biosynthetic process"/>
    <property type="evidence" value="ECO:0007669"/>
    <property type="project" value="UniProtKB-KW"/>
</dbReference>
<dbReference type="STRING" id="48003.BLA55_02315"/>
<comment type="catalytic activity">
    <reaction evidence="10 18">
        <text>[ThiS sulfur-carrier protein]-C-terminal Gly-Gly-AMP + S-sulfanyl-L-cysteinyl-[cysteine desulfurase] + AH2 = [ThiS sulfur-carrier protein]-C-terminal-Gly-aminoethanethioate + L-cysteinyl-[cysteine desulfurase] + A + AMP + 2 H(+)</text>
        <dbReference type="Rhea" id="RHEA:43340"/>
        <dbReference type="Rhea" id="RHEA-COMP:12157"/>
        <dbReference type="Rhea" id="RHEA-COMP:12158"/>
        <dbReference type="Rhea" id="RHEA-COMP:12910"/>
        <dbReference type="Rhea" id="RHEA-COMP:19908"/>
        <dbReference type="ChEBI" id="CHEBI:13193"/>
        <dbReference type="ChEBI" id="CHEBI:15378"/>
        <dbReference type="ChEBI" id="CHEBI:17499"/>
        <dbReference type="ChEBI" id="CHEBI:29950"/>
        <dbReference type="ChEBI" id="CHEBI:61963"/>
        <dbReference type="ChEBI" id="CHEBI:90618"/>
        <dbReference type="ChEBI" id="CHEBI:232372"/>
        <dbReference type="ChEBI" id="CHEBI:456215"/>
    </reaction>
</comment>
<accession>A0A1L4FSA0</accession>
<evidence type="ECO:0000256" key="8">
    <source>
        <dbReference type="ARBA" id="ARBA00022977"/>
    </source>
</evidence>
<evidence type="ECO:0000256" key="9">
    <source>
        <dbReference type="ARBA" id="ARBA00050570"/>
    </source>
</evidence>
<keyword evidence="7 18" id="KW-0694">RNA-binding</keyword>
<dbReference type="PANTHER" id="PTHR43209:SF1">
    <property type="entry name" value="TRNA SULFURTRANSFERASE"/>
    <property type="match status" value="1"/>
</dbReference>
<dbReference type="GO" id="GO:0000049">
    <property type="term" value="F:tRNA binding"/>
    <property type="evidence" value="ECO:0007669"/>
    <property type="project" value="UniProtKB-UniRule"/>
</dbReference>
<comment type="similarity">
    <text evidence="12 18">Belongs to the ThiI family.</text>
</comment>
<protein>
    <recommendedName>
        <fullName evidence="14 18">Probable tRNA sulfurtransferase</fullName>
        <ecNumber evidence="13 18">2.8.1.4</ecNumber>
    </recommendedName>
    <alternativeName>
        <fullName evidence="15 18">Sulfur carrier protein ThiS sulfurtransferase</fullName>
    </alternativeName>
    <alternativeName>
        <fullName evidence="16 18">Thiamine biosynthesis protein ThiI</fullName>
    </alternativeName>
    <alternativeName>
        <fullName evidence="17 18">tRNA 4-thiouridine synthase</fullName>
    </alternativeName>
</protein>
<feature type="domain" description="THUMP" evidence="19">
    <location>
        <begin position="52"/>
        <end position="153"/>
    </location>
</feature>
<dbReference type="EC" id="2.8.1.4" evidence="13 18"/>
<comment type="catalytic activity">
    <reaction evidence="9 18">
        <text>[ThiI sulfur-carrier protein]-S-sulfanyl-L-cysteine + a uridine in tRNA + 2 reduced [2Fe-2S]-[ferredoxin] + ATP + H(+) = [ThiI sulfur-carrier protein]-L-cysteine + a 4-thiouridine in tRNA + 2 oxidized [2Fe-2S]-[ferredoxin] + AMP + diphosphate</text>
        <dbReference type="Rhea" id="RHEA:24176"/>
        <dbReference type="Rhea" id="RHEA-COMP:10000"/>
        <dbReference type="Rhea" id="RHEA-COMP:10001"/>
        <dbReference type="Rhea" id="RHEA-COMP:13337"/>
        <dbReference type="Rhea" id="RHEA-COMP:13338"/>
        <dbReference type="Rhea" id="RHEA-COMP:13339"/>
        <dbReference type="Rhea" id="RHEA-COMP:13340"/>
        <dbReference type="ChEBI" id="CHEBI:15378"/>
        <dbReference type="ChEBI" id="CHEBI:29950"/>
        <dbReference type="ChEBI" id="CHEBI:30616"/>
        <dbReference type="ChEBI" id="CHEBI:33019"/>
        <dbReference type="ChEBI" id="CHEBI:33737"/>
        <dbReference type="ChEBI" id="CHEBI:33738"/>
        <dbReference type="ChEBI" id="CHEBI:61963"/>
        <dbReference type="ChEBI" id="CHEBI:65315"/>
        <dbReference type="ChEBI" id="CHEBI:136798"/>
        <dbReference type="ChEBI" id="CHEBI:456215"/>
        <dbReference type="EC" id="2.8.1.4"/>
    </reaction>
</comment>
<dbReference type="SUPFAM" id="SSF143437">
    <property type="entry name" value="THUMP domain-like"/>
    <property type="match status" value="1"/>
</dbReference>
<dbReference type="InterPro" id="IPR003720">
    <property type="entry name" value="tRNA_STrfase"/>
</dbReference>
<dbReference type="Gene3D" id="3.40.50.620">
    <property type="entry name" value="HUPs"/>
    <property type="match status" value="1"/>
</dbReference>
<feature type="binding site" evidence="18">
    <location>
        <begin position="196"/>
        <end position="197"/>
    </location>
    <ligand>
        <name>ATP</name>
        <dbReference type="ChEBI" id="CHEBI:30616"/>
    </ligand>
</feature>
<dbReference type="KEGG" id="mpul:BLA55_02315"/>
<dbReference type="Proteomes" id="UP000184322">
    <property type="component" value="Chromosome"/>
</dbReference>
<feature type="binding site" evidence="18">
    <location>
        <position position="253"/>
    </location>
    <ligand>
        <name>ATP</name>
        <dbReference type="ChEBI" id="CHEBI:30616"/>
    </ligand>
</feature>
<dbReference type="OrthoDB" id="9773948at2"/>
<evidence type="ECO:0000256" key="12">
    <source>
        <dbReference type="ARBA" id="ARBA00061472"/>
    </source>
</evidence>
<evidence type="ECO:0000256" key="6">
    <source>
        <dbReference type="ARBA" id="ARBA00022840"/>
    </source>
</evidence>
<feature type="binding site" evidence="18">
    <location>
        <begin position="171"/>
        <end position="172"/>
    </location>
    <ligand>
        <name>ATP</name>
        <dbReference type="ChEBI" id="CHEBI:30616"/>
    </ligand>
</feature>
<name>A0A1L4FSA0_9BACT</name>
<dbReference type="CDD" id="cd01712">
    <property type="entry name" value="PPase_ThiI"/>
    <property type="match status" value="1"/>
</dbReference>
<comment type="pathway">
    <text evidence="18">Cofactor biosynthesis; thiamine diphosphate biosynthesis.</text>
</comment>
<proteinExistence type="inferred from homology"/>
<evidence type="ECO:0000256" key="16">
    <source>
        <dbReference type="ARBA" id="ARBA00077849"/>
    </source>
</evidence>
<evidence type="ECO:0000313" key="21">
    <source>
        <dbReference type="Proteomes" id="UP000184322"/>
    </source>
</evidence>
<keyword evidence="8 18" id="KW-0784">Thiamine biosynthesis</keyword>
<dbReference type="RefSeq" id="WP_073372487.1">
    <property type="nucleotide sequence ID" value="NZ_CP017813.1"/>
</dbReference>
<dbReference type="GO" id="GO:0009229">
    <property type="term" value="P:thiamine diphosphate biosynthetic process"/>
    <property type="evidence" value="ECO:0007669"/>
    <property type="project" value="UniProtKB-UniRule"/>
</dbReference>
<dbReference type="InterPro" id="IPR014729">
    <property type="entry name" value="Rossmann-like_a/b/a_fold"/>
</dbReference>
<dbReference type="InterPro" id="IPR050102">
    <property type="entry name" value="tRNA_sulfurtransferase_ThiI"/>
</dbReference>
<dbReference type="GO" id="GO:0002937">
    <property type="term" value="P:tRNA 4-thiouridine biosynthesis"/>
    <property type="evidence" value="ECO:0007669"/>
    <property type="project" value="TreeGrafter"/>
</dbReference>
<keyword evidence="21" id="KW-1185">Reference proteome</keyword>
<dbReference type="InterPro" id="IPR049961">
    <property type="entry name" value="ThiI_N"/>
</dbReference>
<dbReference type="InterPro" id="IPR054173">
    <property type="entry name" value="ThiI_fer"/>
</dbReference>
<evidence type="ECO:0000256" key="13">
    <source>
        <dbReference type="ARBA" id="ARBA00066827"/>
    </source>
</evidence>
<gene>
    <name evidence="18" type="primary">thiI</name>
    <name evidence="20" type="ORF">BLA55_02315</name>
</gene>
<feature type="binding site" evidence="18">
    <location>
        <position position="284"/>
    </location>
    <ligand>
        <name>ATP</name>
        <dbReference type="ChEBI" id="CHEBI:30616"/>
    </ligand>
</feature>
<dbReference type="Pfam" id="PF02568">
    <property type="entry name" value="ThiI"/>
    <property type="match status" value="1"/>
</dbReference>
<comment type="function">
    <text evidence="11 18">Catalyzes the ATP-dependent transfer of a sulfur to tRNA to produce 4-thiouridine in position 8 of tRNAs, which functions as a near-UV photosensor. Also catalyzes the transfer of sulfur to the sulfur carrier protein ThiS, forming ThiS-thiocarboxylate. This is a step in the synthesis of thiazole, in the thiamine biosynthesis pathway. The sulfur is donated as persulfide by IscS.</text>
</comment>
<sequence>MEYNKILIRYAELVLKGKNRSNFINQLERNIKKIVQVQPETGFDRMYIPYSEQNLEKLNYIFGISSFSPVYVVDSKIEKIEQAVLNSLEKDSKTFKIAARRNDKKFELTSDELNRKLGGLILKNTNLTVDVHDPDQIIYIEVRKENTYIFSKYYEGLGGLPVGSSGRILHLISGGIDSPVSAFKLMKRGLKVEFLTFITPPQTDEKTVSKIRRLVQTLTKYQGNSSLIFADYSQLMNYLAMTSNQSYKITLMRRSFYRIAQEYAIKNGFLAISNGDNLGQVASQTIESLVTIGSVTKMQIFRPLLTYDKNEIIEVAQKIGTYDISIEKANETCELFAPKNPTTKPSLNVVENLEKELNLIPDLENDLLENGLVFEKIQI</sequence>
<evidence type="ECO:0000313" key="20">
    <source>
        <dbReference type="EMBL" id="APJ38483.1"/>
    </source>
</evidence>
<evidence type="ECO:0000256" key="14">
    <source>
        <dbReference type="ARBA" id="ARBA00071867"/>
    </source>
</evidence>
<dbReference type="AlphaFoldDB" id="A0A1L4FSA0"/>
<dbReference type="EMBL" id="CP017813">
    <property type="protein sequence ID" value="APJ38483.1"/>
    <property type="molecule type" value="Genomic_DNA"/>
</dbReference>
<evidence type="ECO:0000256" key="17">
    <source>
        <dbReference type="ARBA" id="ARBA00080570"/>
    </source>
</evidence>
<evidence type="ECO:0000256" key="15">
    <source>
        <dbReference type="ARBA" id="ARBA00075337"/>
    </source>
</evidence>
<evidence type="ECO:0000256" key="5">
    <source>
        <dbReference type="ARBA" id="ARBA00022741"/>
    </source>
</evidence>
<dbReference type="GeneID" id="57134423"/>
<dbReference type="SMART" id="SM00981">
    <property type="entry name" value="THUMP"/>
    <property type="match status" value="1"/>
</dbReference>
<keyword evidence="5 18" id="KW-0547">Nucleotide-binding</keyword>
<keyword evidence="3 18" id="KW-0820">tRNA-binding</keyword>
<dbReference type="GO" id="GO:0005524">
    <property type="term" value="F:ATP binding"/>
    <property type="evidence" value="ECO:0007669"/>
    <property type="project" value="UniProtKB-UniRule"/>
</dbReference>
<dbReference type="GO" id="GO:0005829">
    <property type="term" value="C:cytosol"/>
    <property type="evidence" value="ECO:0007669"/>
    <property type="project" value="TreeGrafter"/>
</dbReference>
<dbReference type="Pfam" id="PF22025">
    <property type="entry name" value="ThiI_fer"/>
    <property type="match status" value="1"/>
</dbReference>
<evidence type="ECO:0000256" key="7">
    <source>
        <dbReference type="ARBA" id="ARBA00022884"/>
    </source>
</evidence>
<keyword evidence="4 18" id="KW-0808">Transferase</keyword>
<evidence type="ECO:0000256" key="2">
    <source>
        <dbReference type="ARBA" id="ARBA00022490"/>
    </source>
</evidence>
<dbReference type="GO" id="GO:0052837">
    <property type="term" value="P:thiazole biosynthetic process"/>
    <property type="evidence" value="ECO:0007669"/>
    <property type="project" value="TreeGrafter"/>
</dbReference>
<dbReference type="InterPro" id="IPR020536">
    <property type="entry name" value="ThiI_AANH"/>
</dbReference>
<evidence type="ECO:0000256" key="18">
    <source>
        <dbReference type="HAMAP-Rule" id="MF_00021"/>
    </source>
</evidence>
<evidence type="ECO:0000256" key="10">
    <source>
        <dbReference type="ARBA" id="ARBA00052330"/>
    </source>
</evidence>
<keyword evidence="6 18" id="KW-0067">ATP-binding</keyword>
<feature type="binding site" evidence="18">
    <location>
        <position position="275"/>
    </location>
    <ligand>
        <name>ATP</name>
        <dbReference type="ChEBI" id="CHEBI:30616"/>
    </ligand>
</feature>
<dbReference type="CDD" id="cd11716">
    <property type="entry name" value="THUMP_ThiI"/>
    <property type="match status" value="1"/>
</dbReference>
<organism evidence="20 21">
    <name type="scientific">Mycoplasmopsis pullorum</name>
    <dbReference type="NCBI Taxonomy" id="48003"/>
    <lineage>
        <taxon>Bacteria</taxon>
        <taxon>Bacillati</taxon>
        <taxon>Mycoplasmatota</taxon>
        <taxon>Mycoplasmoidales</taxon>
        <taxon>Metamycoplasmataceae</taxon>
        <taxon>Mycoplasmopsis</taxon>
    </lineage>
</organism>
<dbReference type="PANTHER" id="PTHR43209">
    <property type="entry name" value="TRNA SULFURTRANSFERASE"/>
    <property type="match status" value="1"/>
</dbReference>
<evidence type="ECO:0000256" key="4">
    <source>
        <dbReference type="ARBA" id="ARBA00022679"/>
    </source>
</evidence>
<dbReference type="InterPro" id="IPR049962">
    <property type="entry name" value="THUMP_ThiI"/>
</dbReference>
<dbReference type="NCBIfam" id="TIGR00342">
    <property type="entry name" value="tRNA uracil 4-sulfurtransferase ThiI"/>
    <property type="match status" value="1"/>
</dbReference>
<dbReference type="Gene3D" id="3.30.2130.30">
    <property type="match status" value="1"/>
</dbReference>
<evidence type="ECO:0000256" key="11">
    <source>
        <dbReference type="ARBA" id="ARBA00058382"/>
    </source>
</evidence>
<dbReference type="Pfam" id="PF02926">
    <property type="entry name" value="THUMP"/>
    <property type="match status" value="1"/>
</dbReference>
<dbReference type="SUPFAM" id="SSF52402">
    <property type="entry name" value="Adenine nucleotide alpha hydrolases-like"/>
    <property type="match status" value="1"/>
</dbReference>
<dbReference type="UniPathway" id="UPA00060"/>
<keyword evidence="2 18" id="KW-0963">Cytoplasm</keyword>